<organism evidence="2 3">
    <name type="scientific">Botryosphaeria dothidea</name>
    <dbReference type="NCBI Taxonomy" id="55169"/>
    <lineage>
        <taxon>Eukaryota</taxon>
        <taxon>Fungi</taxon>
        <taxon>Dikarya</taxon>
        <taxon>Ascomycota</taxon>
        <taxon>Pezizomycotina</taxon>
        <taxon>Dothideomycetes</taxon>
        <taxon>Dothideomycetes incertae sedis</taxon>
        <taxon>Botryosphaeriales</taxon>
        <taxon>Botryosphaeriaceae</taxon>
        <taxon>Botryosphaeria</taxon>
    </lineage>
</organism>
<proteinExistence type="predicted"/>
<evidence type="ECO:0000256" key="1">
    <source>
        <dbReference type="ARBA" id="ARBA00023239"/>
    </source>
</evidence>
<dbReference type="PROSITE" id="PS01028">
    <property type="entry name" value="DEHYDROQUINASE_I"/>
    <property type="match status" value="1"/>
</dbReference>
<evidence type="ECO:0000313" key="2">
    <source>
        <dbReference type="EMBL" id="KAF4303456.1"/>
    </source>
</evidence>
<dbReference type="EMBL" id="WWBZ02000062">
    <property type="protein sequence ID" value="KAF4303456.1"/>
    <property type="molecule type" value="Genomic_DNA"/>
</dbReference>
<dbReference type="OrthoDB" id="204377at2759"/>
<accession>A0A8H4ILK7</accession>
<dbReference type="Pfam" id="PF01487">
    <property type="entry name" value="DHquinase_I"/>
    <property type="match status" value="1"/>
</dbReference>
<dbReference type="GO" id="GO:0003855">
    <property type="term" value="F:3-dehydroquinate dehydratase activity"/>
    <property type="evidence" value="ECO:0007669"/>
    <property type="project" value="InterPro"/>
</dbReference>
<comment type="caution">
    <text evidence="2">The sequence shown here is derived from an EMBL/GenBank/DDBJ whole genome shotgun (WGS) entry which is preliminary data.</text>
</comment>
<keyword evidence="3" id="KW-1185">Reference proteome</keyword>
<dbReference type="SUPFAM" id="SSF51569">
    <property type="entry name" value="Aldolase"/>
    <property type="match status" value="1"/>
</dbReference>
<reference evidence="2" key="1">
    <citation type="submission" date="2020-04" db="EMBL/GenBank/DDBJ databases">
        <title>Genome Assembly and Annotation of Botryosphaeria dothidea sdau 11-99, a Latent Pathogen of Apple Fruit Ring Rot in China.</title>
        <authorList>
            <person name="Yu C."/>
            <person name="Diao Y."/>
            <person name="Lu Q."/>
            <person name="Zhao J."/>
            <person name="Cui S."/>
            <person name="Peng C."/>
            <person name="He B."/>
            <person name="Liu H."/>
        </authorList>
    </citation>
    <scope>NUCLEOTIDE SEQUENCE [LARGE SCALE GENOMIC DNA]</scope>
    <source>
        <strain evidence="2">Sdau11-99</strain>
    </source>
</reference>
<keyword evidence="1" id="KW-0456">Lyase</keyword>
<protein>
    <submittedName>
        <fullName evidence="2">3-dehydroquinate synthase</fullName>
    </submittedName>
</protein>
<name>A0A8H4ILK7_9PEZI</name>
<gene>
    <name evidence="2" type="ORF">GTA08_BOTSDO09546</name>
</gene>
<dbReference type="InterPro" id="IPR001381">
    <property type="entry name" value="DHquinase_I"/>
</dbReference>
<dbReference type="Proteomes" id="UP000572817">
    <property type="component" value="Unassembled WGS sequence"/>
</dbReference>
<evidence type="ECO:0000313" key="3">
    <source>
        <dbReference type="Proteomes" id="UP000572817"/>
    </source>
</evidence>
<dbReference type="Gene3D" id="3.20.20.70">
    <property type="entry name" value="Aldolase class I"/>
    <property type="match status" value="1"/>
</dbReference>
<dbReference type="AlphaFoldDB" id="A0A8H4ILK7"/>
<dbReference type="InterPro" id="IPR018508">
    <property type="entry name" value="3-dehydroquinate_DH_AS"/>
</dbReference>
<sequence>MSDIIFDNHRSDGSCQTFIIPLTYPNISLGAENITRIEYGGDIWELRVDLLSNSQRPIGKTNLPPLEYVEQQVKLAANFPMTPALDLMLMAGCQYIDVEIEWPRSLLHTLLAKKEATKLVASYHDWTGNTRWTSPVLQERYAVADAFGGTLGDLGLPHSVSFLAGNQQTEQALNQLLRNPAFGGAALIAASSGVNELGLVDSISDAVKQIGVVDAIIVKEVNGELQLVGDNLTWKVIHSCAVRAGLGGALLDKGATAVIGGKDRKFTAIVCYAVKQLGFTTVRCIGHDDGDRLGDLAVAFPDIKIQEADSLDSLLKDLTNNRALIVCSGIAFAGIKVNAVVHALSARDNGGAIIDFDADRGALAGIVSNRPMWKLFGSSSILKELTCRHSTAWTGRKAPESIVMDVI</sequence>
<dbReference type="InterPro" id="IPR013785">
    <property type="entry name" value="Aldolase_TIM"/>
</dbReference>